<comment type="caution">
    <text evidence="2">The sequence shown here is derived from an EMBL/GenBank/DDBJ whole genome shotgun (WGS) entry which is preliminary data.</text>
</comment>
<evidence type="ECO:0000313" key="3">
    <source>
        <dbReference type="Proteomes" id="UP001331761"/>
    </source>
</evidence>
<organism evidence="2 3">
    <name type="scientific">Trichostrongylus colubriformis</name>
    <name type="common">Black scour worm</name>
    <dbReference type="NCBI Taxonomy" id="6319"/>
    <lineage>
        <taxon>Eukaryota</taxon>
        <taxon>Metazoa</taxon>
        <taxon>Ecdysozoa</taxon>
        <taxon>Nematoda</taxon>
        <taxon>Chromadorea</taxon>
        <taxon>Rhabditida</taxon>
        <taxon>Rhabditina</taxon>
        <taxon>Rhabditomorpha</taxon>
        <taxon>Strongyloidea</taxon>
        <taxon>Trichostrongylidae</taxon>
        <taxon>Trichostrongylus</taxon>
    </lineage>
</organism>
<dbReference type="Proteomes" id="UP001331761">
    <property type="component" value="Unassembled WGS sequence"/>
</dbReference>
<keyword evidence="1" id="KW-0175">Coiled coil</keyword>
<sequence length="592" mass="66550">MDLPAVVQEKLIELDDENNQLKIEVQRLNAKLSSRDEILNELEEENLQLRTRAKQVHTGDPRITALQQRIADQEATERLQEEKDDAIFELQRATHRIAALETERDDCTERAEAASLEARDMARHNKELREKLHELEAELMASRANASIANRGNSMFAEFAEERVRLEADLKLLYCKYSALRKENSQLANELDEARLLALRRGRKEESHKCRCEQVIPELLELRARLRLADDRLASARRDLMDAATRTAGIDPLLKSSYKSLKLEMESLRQERDKLRDERDKLFDENASLAARAANAETLMGYANDDVETLKIQLAMFRERQQKQDAERVSNSVNGGSGDMEANVCSVIPPSLSAPLSIKEQAQTPGQQSCCEKTLKSYTPSASIRTPLGATLGPRFQKDEQNSFCDNSFTVVLDSMSEVRPKRIKFLDEQNEEEDALRRNSVSASELRRLQRKQARRGKSKVLPVYDTSEKVVVNVSEQPSRPSVVCNVSGDEHPSCPNLPSSSGDRSSCSTEVGLLDRVASSVLPISTLQADDGSESLLPLSENTKSNMQMHSGGHSHSILNSTRDFNKTLLEDVIEEKENDSSCKSSQDI</sequence>
<accession>A0AAN8J284</accession>
<protein>
    <submittedName>
        <fullName evidence="2">Uncharacterized protein</fullName>
    </submittedName>
</protein>
<feature type="coiled-coil region" evidence="1">
    <location>
        <begin position="170"/>
        <end position="292"/>
    </location>
</feature>
<evidence type="ECO:0000256" key="1">
    <source>
        <dbReference type="SAM" id="Coils"/>
    </source>
</evidence>
<feature type="coiled-coil region" evidence="1">
    <location>
        <begin position="11"/>
        <end position="145"/>
    </location>
</feature>
<keyword evidence="3" id="KW-1185">Reference proteome</keyword>
<proteinExistence type="predicted"/>
<reference evidence="2 3" key="1">
    <citation type="submission" date="2019-10" db="EMBL/GenBank/DDBJ databases">
        <title>Assembly and Annotation for the nematode Trichostrongylus colubriformis.</title>
        <authorList>
            <person name="Martin J."/>
        </authorList>
    </citation>
    <scope>NUCLEOTIDE SEQUENCE [LARGE SCALE GENOMIC DNA]</scope>
    <source>
        <strain evidence="2">G859</strain>
        <tissue evidence="2">Whole worm</tissue>
    </source>
</reference>
<dbReference type="EMBL" id="WIXE01008932">
    <property type="protein sequence ID" value="KAK5978859.1"/>
    <property type="molecule type" value="Genomic_DNA"/>
</dbReference>
<name>A0AAN8J284_TRICO</name>
<evidence type="ECO:0000313" key="2">
    <source>
        <dbReference type="EMBL" id="KAK5978859.1"/>
    </source>
</evidence>
<dbReference type="AlphaFoldDB" id="A0AAN8J284"/>
<gene>
    <name evidence="2" type="ORF">GCK32_007097</name>
</gene>